<dbReference type="Proteomes" id="UP000000448">
    <property type="component" value="Chromosome"/>
</dbReference>
<dbReference type="InterPro" id="IPR006668">
    <property type="entry name" value="Mg_transptr_MgtE_intracell_dom"/>
</dbReference>
<dbReference type="AlphaFoldDB" id="B9L7H5"/>
<dbReference type="InterPro" id="IPR038076">
    <property type="entry name" value="MgtE_N_sf"/>
</dbReference>
<protein>
    <submittedName>
        <fullName evidence="3">Pdp protein</fullName>
    </submittedName>
</protein>
<feature type="domain" description="Magnesium transporter MgtE intracellular" evidence="2">
    <location>
        <begin position="112"/>
        <end position="167"/>
    </location>
</feature>
<dbReference type="RefSeq" id="WP_015902367.1">
    <property type="nucleotide sequence ID" value="NC_012115.1"/>
</dbReference>
<dbReference type="EMBL" id="CP001279">
    <property type="protein sequence ID" value="ACM93315.1"/>
    <property type="molecule type" value="Genomic_DNA"/>
</dbReference>
<proteinExistence type="predicted"/>
<reference evidence="3 4" key="1">
    <citation type="journal article" date="2009" name="PLoS Genet.">
        <title>Adaptations to submarine hydrothermal environments exemplified by the genome of Nautilia profundicola.</title>
        <authorList>
            <person name="Campbell B.J."/>
            <person name="Smith J.L."/>
            <person name="Hanson T.E."/>
            <person name="Klotz M.G."/>
            <person name="Stein L.Y."/>
            <person name="Lee C.K."/>
            <person name="Wu D."/>
            <person name="Robinson J.M."/>
            <person name="Khouri H.M."/>
            <person name="Eisen J.A."/>
            <person name="Cary S.C."/>
        </authorList>
    </citation>
    <scope>NUCLEOTIDE SEQUENCE [LARGE SCALE GENOMIC DNA]</scope>
    <source>
        <strain evidence="4">ATCC BAA-1463 / DSM 18972 / AmH</strain>
    </source>
</reference>
<evidence type="ECO:0000256" key="1">
    <source>
        <dbReference type="SAM" id="Coils"/>
    </source>
</evidence>
<dbReference type="STRING" id="598659.NAMH_0146"/>
<dbReference type="SUPFAM" id="SSF158791">
    <property type="entry name" value="MgtE N-terminal domain-like"/>
    <property type="match status" value="1"/>
</dbReference>
<dbReference type="Gene3D" id="1.25.60.10">
    <property type="entry name" value="MgtE N-terminal domain-like"/>
    <property type="match status" value="1"/>
</dbReference>
<keyword evidence="4" id="KW-1185">Reference proteome</keyword>
<evidence type="ECO:0000259" key="2">
    <source>
        <dbReference type="Pfam" id="PF03448"/>
    </source>
</evidence>
<gene>
    <name evidence="3" type="ordered locus">NAMH_0146</name>
</gene>
<dbReference type="eggNOG" id="COG3334">
    <property type="taxonomic scope" value="Bacteria"/>
</dbReference>
<feature type="coiled-coil region" evidence="1">
    <location>
        <begin position="27"/>
        <end position="110"/>
    </location>
</feature>
<accession>B9L7H5</accession>
<keyword evidence="1" id="KW-0175">Coiled coil</keyword>
<name>B9L7H5_NAUPA</name>
<evidence type="ECO:0000313" key="3">
    <source>
        <dbReference type="EMBL" id="ACM93315.1"/>
    </source>
</evidence>
<dbReference type="Pfam" id="PF03448">
    <property type="entry name" value="MgtE_N"/>
    <property type="match status" value="1"/>
</dbReference>
<organism evidence="3 4">
    <name type="scientific">Nautilia profundicola (strain ATCC BAA-1463 / DSM 18972 / AmH)</name>
    <dbReference type="NCBI Taxonomy" id="598659"/>
    <lineage>
        <taxon>Bacteria</taxon>
        <taxon>Pseudomonadati</taxon>
        <taxon>Campylobacterota</taxon>
        <taxon>Epsilonproteobacteria</taxon>
        <taxon>Nautiliales</taxon>
        <taxon>Nautiliaceae</taxon>
        <taxon>Nautilia</taxon>
    </lineage>
</organism>
<dbReference type="KEGG" id="nam:NAMH_0146"/>
<evidence type="ECO:0000313" key="4">
    <source>
        <dbReference type="Proteomes" id="UP000000448"/>
    </source>
</evidence>
<sequence length="181" mass="20876">MKNIKLWLIILPVFLFAVDQQKLLDCYEIFDQKRAELEAQAEKLLEKQEAFEALKNTYMALMKKKEEKLKKQQDEINATLAKIEDEKKQIEALIKKNQQILADIKKAKLDKITQSYAKMRPNNAAQILSNMKPKDALEILQKLQPKVMAKILAKMDPMKAATLTQMMQNGENNASTNTPNR</sequence>
<dbReference type="OrthoDB" id="5359821at2"/>
<dbReference type="HOGENOM" id="CLU_085984_0_1_7"/>